<keyword evidence="2" id="KW-1185">Reference proteome</keyword>
<sequence>MNIFKGSCCAMKWAAFVWFEKIIPKGQAMPRNGFELRLCCIWVA</sequence>
<accession>A0A8T1N8T6</accession>
<evidence type="ECO:0000313" key="2">
    <source>
        <dbReference type="Proteomes" id="UP000811609"/>
    </source>
</evidence>
<dbReference type="AlphaFoldDB" id="A0A8T1N8T6"/>
<protein>
    <submittedName>
        <fullName evidence="1">Uncharacterized protein</fullName>
    </submittedName>
</protein>
<evidence type="ECO:0000313" key="1">
    <source>
        <dbReference type="EMBL" id="KAG6626715.1"/>
    </source>
</evidence>
<name>A0A8T1N8T6_CARIL</name>
<gene>
    <name evidence="1" type="ORF">CIPAW_15G070600</name>
</gene>
<proteinExistence type="predicted"/>
<dbReference type="EMBL" id="CM031823">
    <property type="protein sequence ID" value="KAG6626715.1"/>
    <property type="molecule type" value="Genomic_DNA"/>
</dbReference>
<reference evidence="1" key="1">
    <citation type="submission" date="2020-12" db="EMBL/GenBank/DDBJ databases">
        <title>WGS assembly of Carya illinoinensis cv. Pawnee.</title>
        <authorList>
            <person name="Platts A."/>
            <person name="Shu S."/>
            <person name="Wright S."/>
            <person name="Barry K."/>
            <person name="Edger P."/>
            <person name="Pires J.C."/>
            <person name="Schmutz J."/>
        </authorList>
    </citation>
    <scope>NUCLEOTIDE SEQUENCE</scope>
    <source>
        <tissue evidence="1">Leaf</tissue>
    </source>
</reference>
<comment type="caution">
    <text evidence="1">The sequence shown here is derived from an EMBL/GenBank/DDBJ whole genome shotgun (WGS) entry which is preliminary data.</text>
</comment>
<organism evidence="1 2">
    <name type="scientific">Carya illinoinensis</name>
    <name type="common">Pecan</name>
    <dbReference type="NCBI Taxonomy" id="32201"/>
    <lineage>
        <taxon>Eukaryota</taxon>
        <taxon>Viridiplantae</taxon>
        <taxon>Streptophyta</taxon>
        <taxon>Embryophyta</taxon>
        <taxon>Tracheophyta</taxon>
        <taxon>Spermatophyta</taxon>
        <taxon>Magnoliopsida</taxon>
        <taxon>eudicotyledons</taxon>
        <taxon>Gunneridae</taxon>
        <taxon>Pentapetalae</taxon>
        <taxon>rosids</taxon>
        <taxon>fabids</taxon>
        <taxon>Fagales</taxon>
        <taxon>Juglandaceae</taxon>
        <taxon>Carya</taxon>
    </lineage>
</organism>
<dbReference type="Proteomes" id="UP000811609">
    <property type="component" value="Chromosome 15"/>
</dbReference>